<accession>A0A5J4NRI6</accession>
<gene>
    <name evidence="2" type="ORF">DEA37_0007643</name>
</gene>
<name>A0A5J4NRI6_9TREM</name>
<feature type="region of interest" description="Disordered" evidence="1">
    <location>
        <begin position="525"/>
        <end position="546"/>
    </location>
</feature>
<feature type="compositionally biased region" description="Basic and acidic residues" evidence="1">
    <location>
        <begin position="527"/>
        <end position="543"/>
    </location>
</feature>
<feature type="region of interest" description="Disordered" evidence="1">
    <location>
        <begin position="1581"/>
        <end position="1645"/>
    </location>
</feature>
<evidence type="ECO:0000256" key="1">
    <source>
        <dbReference type="SAM" id="MobiDB-lite"/>
    </source>
</evidence>
<feature type="compositionally biased region" description="Basic residues" evidence="1">
    <location>
        <begin position="741"/>
        <end position="755"/>
    </location>
</feature>
<feature type="region of interest" description="Disordered" evidence="1">
    <location>
        <begin position="825"/>
        <end position="976"/>
    </location>
</feature>
<feature type="compositionally biased region" description="Basic and acidic residues" evidence="1">
    <location>
        <begin position="951"/>
        <end position="971"/>
    </location>
</feature>
<feature type="region of interest" description="Disordered" evidence="1">
    <location>
        <begin position="388"/>
        <end position="419"/>
    </location>
</feature>
<feature type="compositionally biased region" description="Basic and acidic residues" evidence="1">
    <location>
        <begin position="1581"/>
        <end position="1594"/>
    </location>
</feature>
<evidence type="ECO:0000313" key="3">
    <source>
        <dbReference type="Proteomes" id="UP000324629"/>
    </source>
</evidence>
<comment type="caution">
    <text evidence="2">The sequence shown here is derived from an EMBL/GenBank/DDBJ whole genome shotgun (WGS) entry which is preliminary data.</text>
</comment>
<dbReference type="EMBL" id="QNGE01001196">
    <property type="protein sequence ID" value="KAA3678173.1"/>
    <property type="molecule type" value="Genomic_DNA"/>
</dbReference>
<feature type="compositionally biased region" description="Polar residues" evidence="1">
    <location>
        <begin position="1596"/>
        <end position="1628"/>
    </location>
</feature>
<feature type="compositionally biased region" description="Basic and acidic residues" evidence="1">
    <location>
        <begin position="756"/>
        <end position="772"/>
    </location>
</feature>
<feature type="region of interest" description="Disordered" evidence="1">
    <location>
        <begin position="722"/>
        <end position="793"/>
    </location>
</feature>
<feature type="compositionally biased region" description="Basic and acidic residues" evidence="1">
    <location>
        <begin position="845"/>
        <end position="886"/>
    </location>
</feature>
<protein>
    <submittedName>
        <fullName evidence="2">Uncharacterized protein</fullName>
    </submittedName>
</protein>
<evidence type="ECO:0000313" key="2">
    <source>
        <dbReference type="EMBL" id="KAA3678173.1"/>
    </source>
</evidence>
<reference evidence="2 3" key="1">
    <citation type="journal article" date="2019" name="Gigascience">
        <title>Whole-genome sequence of the oriental lung fluke Paragonimus westermani.</title>
        <authorList>
            <person name="Oey H."/>
            <person name="Zakrzewski M."/>
            <person name="Narain K."/>
            <person name="Devi K.R."/>
            <person name="Agatsuma T."/>
            <person name="Nawaratna S."/>
            <person name="Gobert G.N."/>
            <person name="Jones M.K."/>
            <person name="Ragan M.A."/>
            <person name="McManus D.P."/>
            <person name="Krause L."/>
        </authorList>
    </citation>
    <scope>NUCLEOTIDE SEQUENCE [LARGE SCALE GENOMIC DNA]</scope>
    <source>
        <strain evidence="2 3">IND2009</strain>
    </source>
</reference>
<keyword evidence="3" id="KW-1185">Reference proteome</keyword>
<dbReference type="Proteomes" id="UP000324629">
    <property type="component" value="Unassembled WGS sequence"/>
</dbReference>
<organism evidence="2 3">
    <name type="scientific">Paragonimus westermani</name>
    <dbReference type="NCBI Taxonomy" id="34504"/>
    <lineage>
        <taxon>Eukaryota</taxon>
        <taxon>Metazoa</taxon>
        <taxon>Spiralia</taxon>
        <taxon>Lophotrochozoa</taxon>
        <taxon>Platyhelminthes</taxon>
        <taxon>Trematoda</taxon>
        <taxon>Digenea</taxon>
        <taxon>Plagiorchiida</taxon>
        <taxon>Troglotremata</taxon>
        <taxon>Troglotrematidae</taxon>
        <taxon>Paragonimus</taxon>
    </lineage>
</organism>
<sequence>MKDVALLRVATSSAEKMRNEMMANLAIEVEGLLEQPCEVMLDDEHMENDEVVRMQKSAKLHNFARQITKQVVQKHFEQKIKESLKRHGMERQVEEEESFVEELEEEHFDDPNNQRSTLAPINWRQEEDLIDRIERDNTEAVKQRQKLEAERTLPYEFVKNNLEKLAAELGGMARVIGVMYGAIRKNQSDMEQLDSILRSREARVGMINSIVSPTWAMFYLSNLCGSERTVMEHLDTLLDPESPPDLVTSLKVQLINYLGNAQRLEQYCSEFSLVRGMVENTLVTRGIPKDAARNLIFEAIAGNNDARTLIANWMQLPDTEELLHALKFCSKDRVIALVERSMTTRRTDMTSLSSSDLFDRTKESADASLLAQLDEDVKRMMQYDGKLEENFDDDGTVPPPTQLKVQLGKKPESQPKITEATALSTSDLSTSTKESFLDSHYTTSTKEIGTAIKPETILKEKGYDEDEDLNKTEMERMKTASDEHAEFLTAAKAGGLELDEGQLRMRARSRTGRFVVRVRKGLRRSKKETLPQRGTDEESEHGTVESVDEIVDESEGYDLPLMDGEIVISDKELAEILKVLETESISSESEVPTTAEADTEELLMKKVVDSNWFPNKDAQLKKEVIAVETIRAMPNIEDRVDLEEAENTLILLKRQFGVGVNCAKYVVKEASKLFPKYLEVLRRVRKTGVGSKEDPFIRAVAMLSIMSNYSEDVTEGLEQLESEPVKAKMARTNKTASMVGKMKRIKEGGKRKRPKVHEPDEQPQKKDENVDHEFEEETEKTEQSLILSPEEEEKLRFKRQQEVNAKIRSKMLEKRAEDRVNALMRETSLSKETTESSPVSYSSEDVNKDTEEGKDVMNIERQLHVKKPALNDRETESSSSHEHEFRELEEELAIAKLKAKQQRQARGQGGIEERAASSRKKHQTDEGSIESPRSSRGRTLDAKSRSPSRQDTAEKMEIKESSEESGKHSEEAPGTPLLRFQAIRSTIDRHSISSSVKDFLMKQGKVVGSGMVPSVSLKALSDALKNPEQASQAEKVIDIIRRELRVDELDPVILIRRMKDQMDHMPEQKHQPINKMINLLSMLLAVESEESSSDPKEGKRISSLTLLEQAEIERQRLKVLATLVDDITSQLKYEYSMMNELGATQRSVWMILETQTDAMRECCEKIGFVVSSNAMNPELASFITSLFIMDLIDYESMLRRGMNLSEREQRTIYRQSRILLEVLSWFDVKPRKLIESIEMKFLSFMLPEMEIMLPESYLNLIDTQFFSDFATVQIVSEEGRQPLEEMYTGQKSSTEPADGAETKKTNILQLMTQRLADIKRTFDNPTLSIDPNSPLVRLSAKLLDGINMLIDDEETEASKSSAVDQHKEILAYETGKIPITNKAFVLANSLRLHRKTIPNIRRQRPASAVRNLEESSTSKSTVMPKLYVRSLQKITTSETREGLDLLPSTMLRGSLESRRHKRPLYQTGSLALVAKVEEKRSVPRSVTPQTAHKPGCIRYDERPVHLAPGRMVKMRASVGTSATTQSKLSVRRAKVLLTRQNRTNSLTLNTLHQVKPLRSEQILTANVLKSMVRIESSRGSYRTEETKLDSKVKNSDGITTTPIPSAQSTLSNLVSGSESSPQNTSISKIRSKEIEMRSEEEPDISESLGEIDEATGKVAGVWMWLDTLLTAKTKATETPHSALQTFRIEAREKASRDFTRSKTPKMITMLEEKVSRLQHLVQDIEETEVWHPPTETSRPVEVYAEKRPGYSFYSVSTPALKTTQQIKPKLGDNKTRQMPTKETSLSQTTVLPKLRRKFVRYKPNEHAAKSVKLTANLEAATQYLQSFMSPGRLTELLTKIQSEKTPTDAMAMLEEALLQAAQKARDAENET</sequence>
<proteinExistence type="predicted"/>
<feature type="compositionally biased region" description="Basic and acidic residues" evidence="1">
    <location>
        <begin position="1630"/>
        <end position="1639"/>
    </location>
</feature>